<organism evidence="1 2">
    <name type="scientific">Teladorsagia circumcincta</name>
    <name type="common">Brown stomach worm</name>
    <name type="synonym">Ostertagia circumcincta</name>
    <dbReference type="NCBI Taxonomy" id="45464"/>
    <lineage>
        <taxon>Eukaryota</taxon>
        <taxon>Metazoa</taxon>
        <taxon>Ecdysozoa</taxon>
        <taxon>Nematoda</taxon>
        <taxon>Chromadorea</taxon>
        <taxon>Rhabditida</taxon>
        <taxon>Rhabditina</taxon>
        <taxon>Rhabditomorpha</taxon>
        <taxon>Strongyloidea</taxon>
        <taxon>Trichostrongylidae</taxon>
        <taxon>Teladorsagia</taxon>
    </lineage>
</organism>
<protein>
    <submittedName>
        <fullName evidence="1">Uncharacterized protein</fullName>
    </submittedName>
</protein>
<dbReference type="OrthoDB" id="5844072at2759"/>
<proteinExistence type="predicted"/>
<evidence type="ECO:0000313" key="2">
    <source>
        <dbReference type="Proteomes" id="UP000230423"/>
    </source>
</evidence>
<sequence>MHSQDGRCVPQQYQPVGNSIVAEAEAGQGTVEVTGVVPGRGHYMFLVHFFNPDNTPLNIGVLPQNDHYFEGCVLAQHSSASITQNKRNPSEIDSRTTCTRNVIKTRHEPMVAFMYNVLDKLIALTAQPKARSQLCKDVAAEKNKPGSPETQKLYHIIEDVENLSAHHQRVPVEAVPGTSNKAVHEELAKLWVRSGGSDREMAFLNAWFFLELMDKDDDRVPFDDRQIIPNTTITIE</sequence>
<gene>
    <name evidence="1" type="ORF">TELCIR_15379</name>
</gene>
<evidence type="ECO:0000313" key="1">
    <source>
        <dbReference type="EMBL" id="PIO63039.1"/>
    </source>
</evidence>
<dbReference type="EMBL" id="KZ351360">
    <property type="protein sequence ID" value="PIO63039.1"/>
    <property type="molecule type" value="Genomic_DNA"/>
</dbReference>
<dbReference type="Proteomes" id="UP000230423">
    <property type="component" value="Unassembled WGS sequence"/>
</dbReference>
<accession>A0A2G9TYB4</accession>
<dbReference type="AlphaFoldDB" id="A0A2G9TYB4"/>
<name>A0A2G9TYB4_TELCI</name>
<keyword evidence="2" id="KW-1185">Reference proteome</keyword>
<reference evidence="1 2" key="1">
    <citation type="submission" date="2015-09" db="EMBL/GenBank/DDBJ databases">
        <title>Draft genome of the parasitic nematode Teladorsagia circumcincta isolate WARC Sus (inbred).</title>
        <authorList>
            <person name="Mitreva M."/>
        </authorList>
    </citation>
    <scope>NUCLEOTIDE SEQUENCE [LARGE SCALE GENOMIC DNA]</scope>
    <source>
        <strain evidence="1 2">S</strain>
    </source>
</reference>